<evidence type="ECO:0000313" key="1">
    <source>
        <dbReference type="EMBL" id="MFB9533580.1"/>
    </source>
</evidence>
<keyword evidence="2" id="KW-1185">Reference proteome</keyword>
<evidence type="ECO:0008006" key="3">
    <source>
        <dbReference type="Google" id="ProtNLM"/>
    </source>
</evidence>
<comment type="caution">
    <text evidence="1">The sequence shown here is derived from an EMBL/GenBank/DDBJ whole genome shotgun (WGS) entry which is preliminary data.</text>
</comment>
<organism evidence="1 2">
    <name type="scientific">Nonomuraea roseola</name>
    <dbReference type="NCBI Taxonomy" id="46179"/>
    <lineage>
        <taxon>Bacteria</taxon>
        <taxon>Bacillati</taxon>
        <taxon>Actinomycetota</taxon>
        <taxon>Actinomycetes</taxon>
        <taxon>Streptosporangiales</taxon>
        <taxon>Streptosporangiaceae</taxon>
        <taxon>Nonomuraea</taxon>
    </lineage>
</organism>
<evidence type="ECO:0000313" key="2">
    <source>
        <dbReference type="Proteomes" id="UP001589646"/>
    </source>
</evidence>
<dbReference type="Proteomes" id="UP001589646">
    <property type="component" value="Unassembled WGS sequence"/>
</dbReference>
<dbReference type="EMBL" id="JBHMCE010000019">
    <property type="protein sequence ID" value="MFB9533580.1"/>
    <property type="molecule type" value="Genomic_DNA"/>
</dbReference>
<reference evidence="1 2" key="1">
    <citation type="submission" date="2024-09" db="EMBL/GenBank/DDBJ databases">
        <authorList>
            <person name="Sun Q."/>
            <person name="Mori K."/>
        </authorList>
    </citation>
    <scope>NUCLEOTIDE SEQUENCE [LARGE SCALE GENOMIC DNA]</scope>
    <source>
        <strain evidence="1 2">JCM 3323</strain>
    </source>
</reference>
<accession>A0ABV5QDL1</accession>
<sequence>MDAADGDWELVGNKTGATRLGFGLLLKFFEKEGRFPRHAGEVPRAAVD</sequence>
<dbReference type="RefSeq" id="WP_346118179.1">
    <property type="nucleotide sequence ID" value="NZ_BAAAXC010000005.1"/>
</dbReference>
<proteinExistence type="predicted"/>
<gene>
    <name evidence="1" type="ORF">ACFFRN_43900</name>
</gene>
<protein>
    <recommendedName>
        <fullName evidence="3">DUF4158 domain-containing protein</fullName>
    </recommendedName>
</protein>
<name>A0ABV5QDL1_9ACTN</name>